<evidence type="ECO:0000256" key="5">
    <source>
        <dbReference type="RuleBase" id="RU367031"/>
    </source>
</evidence>
<evidence type="ECO:0000256" key="3">
    <source>
        <dbReference type="ARBA" id="ARBA00023125"/>
    </source>
</evidence>
<dbReference type="CDD" id="cd11378">
    <property type="entry name" value="DUF296"/>
    <property type="match status" value="1"/>
</dbReference>
<evidence type="ECO:0000256" key="6">
    <source>
        <dbReference type="SAM" id="MobiDB-lite"/>
    </source>
</evidence>
<accession>A0AAN8W9Q7</accession>
<feature type="region of interest" description="Disordered" evidence="6">
    <location>
        <begin position="45"/>
        <end position="72"/>
    </location>
</feature>
<keyword evidence="5" id="KW-0539">Nucleus</keyword>
<dbReference type="GO" id="GO:0005634">
    <property type="term" value="C:nucleus"/>
    <property type="evidence" value="ECO:0007669"/>
    <property type="project" value="UniProtKB-SubCell"/>
</dbReference>
<dbReference type="EMBL" id="JBAMMX010000003">
    <property type="protein sequence ID" value="KAK6943961.1"/>
    <property type="molecule type" value="Genomic_DNA"/>
</dbReference>
<comment type="function">
    <text evidence="1 5">Transcription factor that specifically binds AT-rich DNA sequences related to the nuclear matrix attachment regions (MARs).</text>
</comment>
<organism evidence="8 9">
    <name type="scientific">Dillenia turbinata</name>
    <dbReference type="NCBI Taxonomy" id="194707"/>
    <lineage>
        <taxon>Eukaryota</taxon>
        <taxon>Viridiplantae</taxon>
        <taxon>Streptophyta</taxon>
        <taxon>Embryophyta</taxon>
        <taxon>Tracheophyta</taxon>
        <taxon>Spermatophyta</taxon>
        <taxon>Magnoliopsida</taxon>
        <taxon>eudicotyledons</taxon>
        <taxon>Gunneridae</taxon>
        <taxon>Pentapetalae</taxon>
        <taxon>Dilleniales</taxon>
        <taxon>Dilleniaceae</taxon>
        <taxon>Dillenia</taxon>
    </lineage>
</organism>
<keyword evidence="3 5" id="KW-0238">DNA-binding</keyword>
<dbReference type="InterPro" id="IPR017956">
    <property type="entry name" value="AT_hook_DNA-bd_motif"/>
</dbReference>
<dbReference type="InterPro" id="IPR005175">
    <property type="entry name" value="PPC_dom"/>
</dbReference>
<reference evidence="8 9" key="1">
    <citation type="submission" date="2023-12" db="EMBL/GenBank/DDBJ databases">
        <title>A high-quality genome assembly for Dillenia turbinata (Dilleniales).</title>
        <authorList>
            <person name="Chanderbali A."/>
        </authorList>
    </citation>
    <scope>NUCLEOTIDE SEQUENCE [LARGE SCALE GENOMIC DNA]</scope>
    <source>
        <strain evidence="8">LSX21</strain>
        <tissue evidence="8">Leaf</tissue>
    </source>
</reference>
<feature type="region of interest" description="Disordered" evidence="6">
    <location>
        <begin position="1"/>
        <end position="27"/>
    </location>
</feature>
<gene>
    <name evidence="8" type="ORF">RJ641_025063</name>
</gene>
<name>A0AAN8W9Q7_9MAGN</name>
<dbReference type="GO" id="GO:0003680">
    <property type="term" value="F:minor groove of adenine-thymine-rich DNA binding"/>
    <property type="evidence" value="ECO:0007669"/>
    <property type="project" value="UniProtKB-UniRule"/>
</dbReference>
<proteinExistence type="predicted"/>
<comment type="subcellular location">
    <subcellularLocation>
        <location evidence="5">Nucleus</location>
    </subcellularLocation>
</comment>
<evidence type="ECO:0000313" key="9">
    <source>
        <dbReference type="Proteomes" id="UP001370490"/>
    </source>
</evidence>
<evidence type="ECO:0000259" key="7">
    <source>
        <dbReference type="PROSITE" id="PS51742"/>
    </source>
</evidence>
<protein>
    <recommendedName>
        <fullName evidence="5">AT-hook motif nuclear-localized protein</fullName>
    </recommendedName>
</protein>
<evidence type="ECO:0000256" key="1">
    <source>
        <dbReference type="ARBA" id="ARBA00003687"/>
    </source>
</evidence>
<feature type="region of interest" description="Disordered" evidence="6">
    <location>
        <begin position="277"/>
        <end position="324"/>
    </location>
</feature>
<evidence type="ECO:0000256" key="2">
    <source>
        <dbReference type="ARBA" id="ARBA00023015"/>
    </source>
</evidence>
<dbReference type="PANTHER" id="PTHR31500">
    <property type="entry name" value="AT-HOOK MOTIF NUCLEAR-LOCALIZED PROTEIN 9"/>
    <property type="match status" value="1"/>
</dbReference>
<dbReference type="Pfam" id="PF03479">
    <property type="entry name" value="PCC"/>
    <property type="match status" value="1"/>
</dbReference>
<dbReference type="AlphaFoldDB" id="A0AAN8W9Q7"/>
<sequence length="324" mass="34306">MKIEEKESTASGSPINSGTESPSPVRQVVPELMNMAVNMSMERNLSVGGGSLDSLAKKKRGRPRKYDADGNLRVFSPPGFSVSSDFSASKRGRGRPPGSGNWQVLAQLGKIQSFSIKGPRGICVLSANGAVSNVTIRQTGSSGGRALSIKVIDSKKFGEKDMRGRFEILSLSGSYTVSDFCGMRGRTGGLSVSLAGPDGRVLGGSVAGALVAANPIQIVVGSFVPNGYKVHRKKHHREHKVAEASPVTQNELTEAKPISQSVPDLRIPVTTLQVQNNGGEDILEPKKEAEIQNDTSSHSADSNRSDSLVDQRPSPDINVSVSAE</sequence>
<evidence type="ECO:0000313" key="8">
    <source>
        <dbReference type="EMBL" id="KAK6943961.1"/>
    </source>
</evidence>
<feature type="domain" description="PPC" evidence="7">
    <location>
        <begin position="86"/>
        <end position="247"/>
    </location>
</feature>
<dbReference type="Proteomes" id="UP001370490">
    <property type="component" value="Unassembled WGS sequence"/>
</dbReference>
<dbReference type="PROSITE" id="PS51742">
    <property type="entry name" value="PPC"/>
    <property type="match status" value="1"/>
</dbReference>
<keyword evidence="9" id="KW-1185">Reference proteome</keyword>
<keyword evidence="2 5" id="KW-0805">Transcription regulation</keyword>
<comment type="caution">
    <text evidence="8">The sequence shown here is derived from an EMBL/GenBank/DDBJ whole genome shotgun (WGS) entry which is preliminary data.</text>
</comment>
<dbReference type="PANTHER" id="PTHR31500:SF56">
    <property type="entry name" value="AT-HOOK MOTIF NUCLEAR-LOCALIZED PROTEIN"/>
    <property type="match status" value="1"/>
</dbReference>
<dbReference type="SMART" id="SM00384">
    <property type="entry name" value="AT_hook"/>
    <property type="match status" value="2"/>
</dbReference>
<feature type="compositionally biased region" description="Polar residues" evidence="6">
    <location>
        <begin position="9"/>
        <end position="24"/>
    </location>
</feature>
<dbReference type="InterPro" id="IPR039605">
    <property type="entry name" value="AHL"/>
</dbReference>
<dbReference type="SUPFAM" id="SSF117856">
    <property type="entry name" value="AF0104/ALDC/Ptd012-like"/>
    <property type="match status" value="1"/>
</dbReference>
<comment type="domain">
    <text evidence="5">The PPC domain mediates interactions between AHL proteins.</text>
</comment>
<dbReference type="Gene3D" id="3.30.1330.80">
    <property type="entry name" value="Hypothetical protein, similar to alpha- acetolactate decarboxylase, domain 2"/>
    <property type="match status" value="1"/>
</dbReference>
<keyword evidence="4 5" id="KW-0804">Transcription</keyword>
<evidence type="ECO:0000256" key="4">
    <source>
        <dbReference type="ARBA" id="ARBA00023163"/>
    </source>
</evidence>